<comment type="caution">
    <text evidence="9">The sequence shown here is derived from an EMBL/GenBank/DDBJ whole genome shotgun (WGS) entry which is preliminary data.</text>
</comment>
<dbReference type="SUPFAM" id="SSF48264">
    <property type="entry name" value="Cytochrome P450"/>
    <property type="match status" value="1"/>
</dbReference>
<comment type="cofactor">
    <cofactor evidence="1">
        <name>heme</name>
        <dbReference type="ChEBI" id="CHEBI:30413"/>
    </cofactor>
</comment>
<dbReference type="PANTHER" id="PTHR24291">
    <property type="entry name" value="CYTOCHROME P450 FAMILY 4"/>
    <property type="match status" value="1"/>
</dbReference>
<keyword evidence="4" id="KW-0479">Metal-binding</keyword>
<comment type="subcellular location">
    <subcellularLocation>
        <location evidence="2">Endoplasmic reticulum membrane</location>
    </subcellularLocation>
</comment>
<dbReference type="EMBL" id="BGPR01011319">
    <property type="protein sequence ID" value="GBN50705.1"/>
    <property type="molecule type" value="Genomic_DNA"/>
</dbReference>
<dbReference type="Pfam" id="PF00067">
    <property type="entry name" value="p450"/>
    <property type="match status" value="1"/>
</dbReference>
<evidence type="ECO:0000256" key="2">
    <source>
        <dbReference type="ARBA" id="ARBA00004586"/>
    </source>
</evidence>
<keyword evidence="5" id="KW-0256">Endoplasmic reticulum</keyword>
<dbReference type="Proteomes" id="UP000499080">
    <property type="component" value="Unassembled WGS sequence"/>
</dbReference>
<comment type="similarity">
    <text evidence="3">Belongs to the cytochrome P450 family.</text>
</comment>
<keyword evidence="10" id="KW-1185">Reference proteome</keyword>
<dbReference type="GO" id="GO:0020037">
    <property type="term" value="F:heme binding"/>
    <property type="evidence" value="ECO:0007669"/>
    <property type="project" value="InterPro"/>
</dbReference>
<evidence type="ECO:0000256" key="4">
    <source>
        <dbReference type="ARBA" id="ARBA00022617"/>
    </source>
</evidence>
<dbReference type="PANTHER" id="PTHR24291:SF189">
    <property type="entry name" value="CYTOCHROME P450 4C3-RELATED"/>
    <property type="match status" value="1"/>
</dbReference>
<dbReference type="InterPro" id="IPR036396">
    <property type="entry name" value="Cyt_P450_sf"/>
</dbReference>
<keyword evidence="8" id="KW-0472">Membrane</keyword>
<gene>
    <name evidence="9" type="primary">Cyp4v2_42</name>
    <name evidence="9" type="ORF">AVEN_170795_1</name>
</gene>
<dbReference type="PRINTS" id="PR00385">
    <property type="entry name" value="P450"/>
</dbReference>
<dbReference type="InterPro" id="IPR002401">
    <property type="entry name" value="Cyt_P450_E_grp-I"/>
</dbReference>
<protein>
    <submittedName>
        <fullName evidence="9">Cytochrome P450 4V2</fullName>
    </submittedName>
</protein>
<sequence length="163" mass="18416">MRPPVWLSGSHLLCSVSVQILYCNRQDKPICALTGTHLAAQKPPVFGMLPRVQSVDESRAHSTNIPDFDLVSNFFLSCLRGHDTTAAAISWALYCLGIYPEVQRQVHEELDAIFGNEKNENISREVLAKMKFLECVIKETLRLYPVIPLIARETNHAFKACKY</sequence>
<organism evidence="9 10">
    <name type="scientific">Araneus ventricosus</name>
    <name type="common">Orbweaver spider</name>
    <name type="synonym">Epeira ventricosa</name>
    <dbReference type="NCBI Taxonomy" id="182803"/>
    <lineage>
        <taxon>Eukaryota</taxon>
        <taxon>Metazoa</taxon>
        <taxon>Ecdysozoa</taxon>
        <taxon>Arthropoda</taxon>
        <taxon>Chelicerata</taxon>
        <taxon>Arachnida</taxon>
        <taxon>Araneae</taxon>
        <taxon>Araneomorphae</taxon>
        <taxon>Entelegynae</taxon>
        <taxon>Araneoidea</taxon>
        <taxon>Araneidae</taxon>
        <taxon>Araneus</taxon>
    </lineage>
</organism>
<dbReference type="GO" id="GO:0005789">
    <property type="term" value="C:endoplasmic reticulum membrane"/>
    <property type="evidence" value="ECO:0007669"/>
    <property type="project" value="UniProtKB-SubCell"/>
</dbReference>
<evidence type="ECO:0000256" key="8">
    <source>
        <dbReference type="ARBA" id="ARBA00023136"/>
    </source>
</evidence>
<dbReference type="GO" id="GO:0004497">
    <property type="term" value="F:monooxygenase activity"/>
    <property type="evidence" value="ECO:0007669"/>
    <property type="project" value="UniProtKB-KW"/>
</dbReference>
<name>A0A4Y2PFF7_ARAVE</name>
<keyword evidence="7" id="KW-0503">Monooxygenase</keyword>
<dbReference type="OrthoDB" id="1470350at2759"/>
<reference evidence="9 10" key="1">
    <citation type="journal article" date="2019" name="Sci. Rep.">
        <title>Orb-weaving spider Araneus ventricosus genome elucidates the spidroin gene catalogue.</title>
        <authorList>
            <person name="Kono N."/>
            <person name="Nakamura H."/>
            <person name="Ohtoshi R."/>
            <person name="Moran D.A.P."/>
            <person name="Shinohara A."/>
            <person name="Yoshida Y."/>
            <person name="Fujiwara M."/>
            <person name="Mori M."/>
            <person name="Tomita M."/>
            <person name="Arakawa K."/>
        </authorList>
    </citation>
    <scope>NUCLEOTIDE SEQUENCE [LARGE SCALE GENOMIC DNA]</scope>
</reference>
<evidence type="ECO:0000313" key="10">
    <source>
        <dbReference type="Proteomes" id="UP000499080"/>
    </source>
</evidence>
<evidence type="ECO:0000256" key="1">
    <source>
        <dbReference type="ARBA" id="ARBA00001971"/>
    </source>
</evidence>
<accession>A0A4Y2PFF7</accession>
<evidence type="ECO:0000256" key="6">
    <source>
        <dbReference type="ARBA" id="ARBA00023004"/>
    </source>
</evidence>
<dbReference type="AlphaFoldDB" id="A0A4Y2PFF7"/>
<dbReference type="InterPro" id="IPR050196">
    <property type="entry name" value="Cytochrome_P450_Monoox"/>
</dbReference>
<dbReference type="GO" id="GO:0016705">
    <property type="term" value="F:oxidoreductase activity, acting on paired donors, with incorporation or reduction of molecular oxygen"/>
    <property type="evidence" value="ECO:0007669"/>
    <property type="project" value="InterPro"/>
</dbReference>
<dbReference type="PRINTS" id="PR00463">
    <property type="entry name" value="EP450I"/>
</dbReference>
<evidence type="ECO:0000256" key="5">
    <source>
        <dbReference type="ARBA" id="ARBA00022824"/>
    </source>
</evidence>
<dbReference type="InterPro" id="IPR001128">
    <property type="entry name" value="Cyt_P450"/>
</dbReference>
<keyword evidence="6" id="KW-0408">Iron</keyword>
<dbReference type="GO" id="GO:0005506">
    <property type="term" value="F:iron ion binding"/>
    <property type="evidence" value="ECO:0007669"/>
    <property type="project" value="InterPro"/>
</dbReference>
<dbReference type="Gene3D" id="1.10.630.10">
    <property type="entry name" value="Cytochrome P450"/>
    <property type="match status" value="1"/>
</dbReference>
<keyword evidence="4" id="KW-0349">Heme</keyword>
<evidence type="ECO:0000313" key="9">
    <source>
        <dbReference type="EMBL" id="GBN50705.1"/>
    </source>
</evidence>
<evidence type="ECO:0000256" key="3">
    <source>
        <dbReference type="ARBA" id="ARBA00010617"/>
    </source>
</evidence>
<evidence type="ECO:0000256" key="7">
    <source>
        <dbReference type="ARBA" id="ARBA00023033"/>
    </source>
</evidence>
<keyword evidence="7" id="KW-0560">Oxidoreductase</keyword>
<proteinExistence type="inferred from homology"/>